<evidence type="ECO:0000313" key="1">
    <source>
        <dbReference type="EMBL" id="MFL0196634.1"/>
    </source>
</evidence>
<comment type="caution">
    <text evidence="1">The sequence shown here is derived from an EMBL/GenBank/DDBJ whole genome shotgun (WGS) entry which is preliminary data.</text>
</comment>
<sequence>MELIRTNYLSGAPLEEKTRYSRMVKVGHFIYIGGTTAVQPDGTVYGEESAYEQTKYILEKLVKLLEKAGSKKEEVVKIKGYATDMKYAPEIAKAYSEIFHDVRPLFTLVGTTMLNRPTQLIELEIDAVVGSKAAL</sequence>
<dbReference type="RefSeq" id="WP_406792742.1">
    <property type="nucleotide sequence ID" value="NZ_JBJHZX010000020.1"/>
</dbReference>
<accession>A0ABW8SL34</accession>
<dbReference type="SUPFAM" id="SSF55298">
    <property type="entry name" value="YjgF-like"/>
    <property type="match status" value="1"/>
</dbReference>
<dbReference type="EMBL" id="JBJHZX010000020">
    <property type="protein sequence ID" value="MFL0196634.1"/>
    <property type="molecule type" value="Genomic_DNA"/>
</dbReference>
<organism evidence="1 2">
    <name type="scientific">Candidatus Clostridium eludens</name>
    <dbReference type="NCBI Taxonomy" id="3381663"/>
    <lineage>
        <taxon>Bacteria</taxon>
        <taxon>Bacillati</taxon>
        <taxon>Bacillota</taxon>
        <taxon>Clostridia</taxon>
        <taxon>Eubacteriales</taxon>
        <taxon>Clostridiaceae</taxon>
        <taxon>Clostridium</taxon>
    </lineage>
</organism>
<gene>
    <name evidence="1" type="ORF">ACJDU8_13860</name>
</gene>
<evidence type="ECO:0000313" key="2">
    <source>
        <dbReference type="Proteomes" id="UP001623660"/>
    </source>
</evidence>
<dbReference type="InterPro" id="IPR035959">
    <property type="entry name" value="RutC-like_sf"/>
</dbReference>
<name>A0ABW8SL34_9CLOT</name>
<keyword evidence="2" id="KW-1185">Reference proteome</keyword>
<dbReference type="Pfam" id="PF01042">
    <property type="entry name" value="Ribonuc_L-PSP"/>
    <property type="match status" value="1"/>
</dbReference>
<reference evidence="1 2" key="1">
    <citation type="submission" date="2024-11" db="EMBL/GenBank/DDBJ databases">
        <authorList>
            <person name="Heng Y.C."/>
            <person name="Lim A.C.H."/>
            <person name="Lee J.K.Y."/>
            <person name="Kittelmann S."/>
        </authorList>
    </citation>
    <scope>NUCLEOTIDE SEQUENCE [LARGE SCALE GENOMIC DNA]</scope>
    <source>
        <strain evidence="1 2">WILCCON 0269</strain>
    </source>
</reference>
<proteinExistence type="predicted"/>
<protein>
    <submittedName>
        <fullName evidence="1">Rid family hydrolase</fullName>
    </submittedName>
</protein>
<dbReference type="PANTHER" id="PTHR43857">
    <property type="entry name" value="BLR7761 PROTEIN"/>
    <property type="match status" value="1"/>
</dbReference>
<dbReference type="Proteomes" id="UP001623660">
    <property type="component" value="Unassembled WGS sequence"/>
</dbReference>
<dbReference type="Gene3D" id="3.30.1330.40">
    <property type="entry name" value="RutC-like"/>
    <property type="match status" value="1"/>
</dbReference>
<keyword evidence="1" id="KW-0378">Hydrolase</keyword>
<dbReference type="InterPro" id="IPR006175">
    <property type="entry name" value="YjgF/YER057c/UK114"/>
</dbReference>
<dbReference type="PANTHER" id="PTHR43857:SF1">
    <property type="entry name" value="YJGH FAMILY PROTEIN"/>
    <property type="match status" value="1"/>
</dbReference>
<dbReference type="GO" id="GO:0016787">
    <property type="term" value="F:hydrolase activity"/>
    <property type="evidence" value="ECO:0007669"/>
    <property type="project" value="UniProtKB-KW"/>
</dbReference>